<proteinExistence type="predicted"/>
<dbReference type="EMBL" id="FZNN01000005">
    <property type="protein sequence ID" value="SNR44422.1"/>
    <property type="molecule type" value="Genomic_DNA"/>
</dbReference>
<protein>
    <submittedName>
        <fullName evidence="1">Uncharacterized protein</fullName>
    </submittedName>
</protein>
<reference evidence="1 2" key="1">
    <citation type="submission" date="2017-06" db="EMBL/GenBank/DDBJ databases">
        <authorList>
            <person name="Kim H.J."/>
            <person name="Triplett B.A."/>
        </authorList>
    </citation>
    <scope>NUCLEOTIDE SEQUENCE [LARGE SCALE GENOMIC DNA]</scope>
    <source>
        <strain evidence="1 2">DSM 29052</strain>
    </source>
</reference>
<accession>A0A238WCX9</accession>
<sequence>MTTYRVEPVPGYEDEVIVLFCGLPLKCADGFDSLLDVFAEREPGILYRCGLLADRYEVYAIDLPDCPELKMILSIDRREPSQPRVVPTSDDSCNQGASLAIRQFGLINPSWET</sequence>
<dbReference type="Proteomes" id="UP000198417">
    <property type="component" value="Unassembled WGS sequence"/>
</dbReference>
<evidence type="ECO:0000313" key="2">
    <source>
        <dbReference type="Proteomes" id="UP000198417"/>
    </source>
</evidence>
<dbReference type="AlphaFoldDB" id="A0A238WCX9"/>
<name>A0A238WCX9_9RHOB</name>
<keyword evidence="2" id="KW-1185">Reference proteome</keyword>
<gene>
    <name evidence="1" type="ORF">SAMN06265370_105115</name>
</gene>
<dbReference type="RefSeq" id="WP_089269923.1">
    <property type="nucleotide sequence ID" value="NZ_FZNN01000005.1"/>
</dbReference>
<dbReference type="OrthoDB" id="7863572at2"/>
<evidence type="ECO:0000313" key="1">
    <source>
        <dbReference type="EMBL" id="SNR44422.1"/>
    </source>
</evidence>
<organism evidence="1 2">
    <name type="scientific">Puniceibacterium sediminis</name>
    <dbReference type="NCBI Taxonomy" id="1608407"/>
    <lineage>
        <taxon>Bacteria</taxon>
        <taxon>Pseudomonadati</taxon>
        <taxon>Pseudomonadota</taxon>
        <taxon>Alphaproteobacteria</taxon>
        <taxon>Rhodobacterales</taxon>
        <taxon>Paracoccaceae</taxon>
        <taxon>Puniceibacterium</taxon>
    </lineage>
</organism>